<protein>
    <submittedName>
        <fullName evidence="1">Uncharacterized protein</fullName>
    </submittedName>
</protein>
<proteinExistence type="predicted"/>
<dbReference type="Proteomes" id="UP000636479">
    <property type="component" value="Unassembled WGS sequence"/>
</dbReference>
<evidence type="ECO:0000313" key="1">
    <source>
        <dbReference type="EMBL" id="KAF7299347.1"/>
    </source>
</evidence>
<sequence length="202" mass="21870">MNPLAQGWNNANASTQPTYGVLPGPGYSQPATTLANPPELVRFVFTPSGPDGTIHNSVVTRISAGPTEPVFRITTNSTTHGYSVVQSGAYEKCAYVEWLAQATPMVEVYGIVSKRTTAAWLALSSRKSYRRMSARHYTFRWVPDESNINLSSDSASNPRFYGRISRAHGVTAVELTPEALQLGLLEVAVVAALVILSGRNID</sequence>
<dbReference type="GeneID" id="59348009"/>
<dbReference type="EMBL" id="JACAZF010000007">
    <property type="protein sequence ID" value="KAF7299347.1"/>
    <property type="molecule type" value="Genomic_DNA"/>
</dbReference>
<comment type="caution">
    <text evidence="1">The sequence shown here is derived from an EMBL/GenBank/DDBJ whole genome shotgun (WGS) entry which is preliminary data.</text>
</comment>
<gene>
    <name evidence="1" type="ORF">MIND_00883900</name>
</gene>
<evidence type="ECO:0000313" key="2">
    <source>
        <dbReference type="Proteomes" id="UP000636479"/>
    </source>
</evidence>
<name>A0A8H6SIA6_9AGAR</name>
<accession>A0A8H6SIA6</accession>
<dbReference type="AlphaFoldDB" id="A0A8H6SIA6"/>
<keyword evidence="2" id="KW-1185">Reference proteome</keyword>
<dbReference type="OrthoDB" id="3191568at2759"/>
<organism evidence="1 2">
    <name type="scientific">Mycena indigotica</name>
    <dbReference type="NCBI Taxonomy" id="2126181"/>
    <lineage>
        <taxon>Eukaryota</taxon>
        <taxon>Fungi</taxon>
        <taxon>Dikarya</taxon>
        <taxon>Basidiomycota</taxon>
        <taxon>Agaricomycotina</taxon>
        <taxon>Agaricomycetes</taxon>
        <taxon>Agaricomycetidae</taxon>
        <taxon>Agaricales</taxon>
        <taxon>Marasmiineae</taxon>
        <taxon>Mycenaceae</taxon>
        <taxon>Mycena</taxon>
    </lineage>
</organism>
<dbReference type="RefSeq" id="XP_037218735.1">
    <property type="nucleotide sequence ID" value="XM_037365493.1"/>
</dbReference>
<reference evidence="1" key="1">
    <citation type="submission" date="2020-05" db="EMBL/GenBank/DDBJ databases">
        <title>Mycena genomes resolve the evolution of fungal bioluminescence.</title>
        <authorList>
            <person name="Tsai I.J."/>
        </authorList>
    </citation>
    <scope>NUCLEOTIDE SEQUENCE</scope>
    <source>
        <strain evidence="1">171206Taipei</strain>
    </source>
</reference>